<protein>
    <submittedName>
        <fullName evidence="2">Gliding motility-associated C-terminal domain-containing protein</fullName>
    </submittedName>
</protein>
<evidence type="ECO:0000313" key="3">
    <source>
        <dbReference type="Proteomes" id="UP001203687"/>
    </source>
</evidence>
<dbReference type="Pfam" id="PF13585">
    <property type="entry name" value="CHU_C"/>
    <property type="match status" value="1"/>
</dbReference>
<dbReference type="NCBIfam" id="TIGR04131">
    <property type="entry name" value="Bac_Flav_CTERM"/>
    <property type="match status" value="1"/>
</dbReference>
<feature type="signal peptide" evidence="1">
    <location>
        <begin position="1"/>
        <end position="21"/>
    </location>
</feature>
<dbReference type="InterPro" id="IPR013783">
    <property type="entry name" value="Ig-like_fold"/>
</dbReference>
<dbReference type="Gene3D" id="2.60.40.10">
    <property type="entry name" value="Immunoglobulins"/>
    <property type="match status" value="1"/>
</dbReference>
<dbReference type="EMBL" id="JALPQF010000013">
    <property type="protein sequence ID" value="MCK8481614.1"/>
    <property type="molecule type" value="Genomic_DNA"/>
</dbReference>
<dbReference type="InterPro" id="IPR026341">
    <property type="entry name" value="T9SS_type_B"/>
</dbReference>
<keyword evidence="3" id="KW-1185">Reference proteome</keyword>
<dbReference type="Proteomes" id="UP001203687">
    <property type="component" value="Unassembled WGS sequence"/>
</dbReference>
<feature type="chain" id="PRO_5047450152" evidence="1">
    <location>
        <begin position="22"/>
        <end position="613"/>
    </location>
</feature>
<comment type="caution">
    <text evidence="2">The sequence shown here is derived from an EMBL/GenBank/DDBJ whole genome shotgun (WGS) entry which is preliminary data.</text>
</comment>
<gene>
    <name evidence="2" type="ORF">MUY34_13365</name>
</gene>
<evidence type="ECO:0000313" key="2">
    <source>
        <dbReference type="EMBL" id="MCK8481614.1"/>
    </source>
</evidence>
<reference evidence="2" key="1">
    <citation type="submission" date="2022-04" db="EMBL/GenBank/DDBJ databases">
        <authorList>
            <person name="Ren T."/>
        </authorList>
    </citation>
    <scope>NUCLEOTIDE SEQUENCE</scope>
    <source>
        <strain evidence="2">F63249</strain>
    </source>
</reference>
<name>A0ABT0HC22_9FLAO</name>
<organism evidence="2 3">
    <name type="scientific">Psychroserpens algicola</name>
    <dbReference type="NCBI Taxonomy" id="1719034"/>
    <lineage>
        <taxon>Bacteria</taxon>
        <taxon>Pseudomonadati</taxon>
        <taxon>Bacteroidota</taxon>
        <taxon>Flavobacteriia</taxon>
        <taxon>Flavobacteriales</taxon>
        <taxon>Flavobacteriaceae</taxon>
        <taxon>Psychroserpens</taxon>
    </lineage>
</organism>
<accession>A0ABT0HC22</accession>
<sequence length="613" mass="67896">MKFLKFIIGILIGVHATSSYAQDIELFQQFNGRYDYTAIGNTLNPFENNLDSSFCFPLESSSANLILSGSTTVVAAYLYWAGSGTGDTSVTLNDIPVEAIDTYTVDYTEPLSDTLTYFSCYADITDIIVSEGNTTYEFSDLDITDALTNSPGFCSNRTNFAGWSIYVIYEDPSLPLNQLNLYQGLEIINRNNQEKIILIDNLNVIDNQGAKIGFLAWEGDNSLNYGESLSINNNVLSNPPLNLSDNAFNGTNSFTNSNMFYNCDLDVYDIQDNINIGDTSATIKMTTGGVDEFGVFRADLIIINNIVTVLNSQLPDATIALDSYTINCGDRTVNIDYTVYNINSTDPLPAHTPIAFYADGVLIGQTMTQNEIPIGASETGNITISIPSSIADTFLLTLAVDDDGTGNGIIIETSEINNLDNELIELLVVPPIQTLPSQLTCNEGFNSGTFNLVQILQSALDTTIEAEFYETLSDLEANQSEIINPEAYSNSSHPMTVYAKVDHPPCYDVYAFDLLVENCPPYVPEGFSPNDDGKNDWFNIQGLYDIFEDHELKIFNRYGTLIFEGNNDKKWYGRINRGLNNHGKLVPVGTYFYILNPNDMNYKPLVGWVYVNY</sequence>
<proteinExistence type="predicted"/>
<dbReference type="RefSeq" id="WP_248413479.1">
    <property type="nucleotide sequence ID" value="NZ_JALPQF010000013.1"/>
</dbReference>
<keyword evidence="1" id="KW-0732">Signal</keyword>
<evidence type="ECO:0000256" key="1">
    <source>
        <dbReference type="SAM" id="SignalP"/>
    </source>
</evidence>